<evidence type="ECO:0000313" key="3">
    <source>
        <dbReference type="Proteomes" id="UP000823775"/>
    </source>
</evidence>
<accession>A0ABS8T5X3</accession>
<protein>
    <submittedName>
        <fullName evidence="2">Uncharacterized protein</fullName>
    </submittedName>
</protein>
<evidence type="ECO:0000313" key="2">
    <source>
        <dbReference type="EMBL" id="MCD7466781.1"/>
    </source>
</evidence>
<keyword evidence="3" id="KW-1185">Reference proteome</keyword>
<gene>
    <name evidence="2" type="ORF">HAX54_003798</name>
</gene>
<proteinExistence type="predicted"/>
<reference evidence="2 3" key="1">
    <citation type="journal article" date="2021" name="BMC Genomics">
        <title>Datura genome reveals duplications of psychoactive alkaloid biosynthetic genes and high mutation rate following tissue culture.</title>
        <authorList>
            <person name="Rajewski A."/>
            <person name="Carter-House D."/>
            <person name="Stajich J."/>
            <person name="Litt A."/>
        </authorList>
    </citation>
    <scope>NUCLEOTIDE SEQUENCE [LARGE SCALE GENOMIC DNA]</scope>
    <source>
        <strain evidence="2">AR-01</strain>
    </source>
</reference>
<sequence>MENGDKRIQEKNLLVLDLRREARLLPKRDLHGMQELVVMLRFQVQDEMSEVLEGKMNPTSQIKPNDDSESQFDAQEPGITSVPLEVEHQEGLQILWGYTWARHYYSKETSGGPCLGKGTVATIKQLFTLSTLEEYDCFAKRGSVGVQYTILGLINAQQYAMEEFDRLSMLVAQREDDMALLKAAQISKETVTEPGAVLDLQRENAQLTVENTTLRS</sequence>
<dbReference type="EMBL" id="JACEIK010001173">
    <property type="protein sequence ID" value="MCD7466781.1"/>
    <property type="molecule type" value="Genomic_DNA"/>
</dbReference>
<dbReference type="Proteomes" id="UP000823775">
    <property type="component" value="Unassembled WGS sequence"/>
</dbReference>
<comment type="caution">
    <text evidence="2">The sequence shown here is derived from an EMBL/GenBank/DDBJ whole genome shotgun (WGS) entry which is preliminary data.</text>
</comment>
<evidence type="ECO:0000256" key="1">
    <source>
        <dbReference type="SAM" id="MobiDB-lite"/>
    </source>
</evidence>
<feature type="region of interest" description="Disordered" evidence="1">
    <location>
        <begin position="55"/>
        <end position="74"/>
    </location>
</feature>
<name>A0ABS8T5X3_DATST</name>
<organism evidence="2 3">
    <name type="scientific">Datura stramonium</name>
    <name type="common">Jimsonweed</name>
    <name type="synonym">Common thornapple</name>
    <dbReference type="NCBI Taxonomy" id="4076"/>
    <lineage>
        <taxon>Eukaryota</taxon>
        <taxon>Viridiplantae</taxon>
        <taxon>Streptophyta</taxon>
        <taxon>Embryophyta</taxon>
        <taxon>Tracheophyta</taxon>
        <taxon>Spermatophyta</taxon>
        <taxon>Magnoliopsida</taxon>
        <taxon>eudicotyledons</taxon>
        <taxon>Gunneridae</taxon>
        <taxon>Pentapetalae</taxon>
        <taxon>asterids</taxon>
        <taxon>lamiids</taxon>
        <taxon>Solanales</taxon>
        <taxon>Solanaceae</taxon>
        <taxon>Solanoideae</taxon>
        <taxon>Datureae</taxon>
        <taxon>Datura</taxon>
    </lineage>
</organism>